<sequence>MIISPPFLPADGLTSENPAISDPMMDFVDQYELGHHGVYPIAFDRRWHCGVHLAPSFQNEAVRAIADGDVVAYRVSQRPVSDGEKNSDGSDSLNSNTGFVLLRHTTETGEGRTITFYSLYMHLRDLDGIRNSVGPLPNNPPETGSSTVLPKWLSNSNEGVQVSKNLRVYRKDMLGYAGAHHAYPHLHFEIFMTEGDFTAWFEQSGHAVQLGNKNPITPASKDYWGHSYFVIPGGQTFVSTPPLATGAAAAYFPSLQSGTLDTGSKLYVEAYFHKGQRYTRSWFEKNGTLTPLTSAAVRDAYADYEYKMYERATALYPQCPSDGYELLRFGRILSDHPTLPAAAQKTWVAVTFETGKQGYIDISQPAIQKLSDADFPFFMGWQKVEEGNTPFSEDGICDYDELRKIVAVVEDDETPAERMRPAHEQEARLASYVANHAEVRERFRGFVCHAPSEWDASGNEARYKRLKDPDGFFGKRKELDPNGYDNFIKFLERFQFLEKTPLGSEKKFWFFHPLAFIRHFRKCRWLSHSEMAMMMPSRTYYTQSGALRTETERYLDLQTSCARLGGYRIALNKTIRKYCLESQLRLPLFFAQTIIETDRWKTVREYGSGRQNPNIPMAQYYAAFYGRGIMQLTWAENYESYGRYRGWLDYFGAYADNRITHTSLHYWADPTVRDLRHKIIAVTGAPKRWAPRYDPVIVESDVDAACDSGGYFWASKRHSGTVNISRVADKGNTPAIVDRINILVNGGGNGYYERQAYSVYVNLLCGDLILDGLNVDILTPRGNVKVRIELRRPI</sequence>
<name>A0A1U9UP13_CUPNE</name>
<organism evidence="1 2">
    <name type="scientific">Cupriavidus necator</name>
    <name type="common">Alcaligenes eutrophus</name>
    <name type="synonym">Ralstonia eutropha</name>
    <dbReference type="NCBI Taxonomy" id="106590"/>
    <lineage>
        <taxon>Bacteria</taxon>
        <taxon>Pseudomonadati</taxon>
        <taxon>Pseudomonadota</taxon>
        <taxon>Betaproteobacteria</taxon>
        <taxon>Burkholderiales</taxon>
        <taxon>Burkholderiaceae</taxon>
        <taxon>Cupriavidus</taxon>
    </lineage>
</organism>
<dbReference type="KEGG" id="cuh:BJN34_10505"/>
<accession>A0A1U9UP13</accession>
<dbReference type="OrthoDB" id="1242806at2"/>
<dbReference type="Gene3D" id="2.70.70.10">
    <property type="entry name" value="Glucose Permease (Domain IIA)"/>
    <property type="match status" value="1"/>
</dbReference>
<dbReference type="SUPFAM" id="SSF53955">
    <property type="entry name" value="Lysozyme-like"/>
    <property type="match status" value="1"/>
</dbReference>
<dbReference type="InterPro" id="IPR023346">
    <property type="entry name" value="Lysozyme-like_dom_sf"/>
</dbReference>
<dbReference type="InterPro" id="IPR011055">
    <property type="entry name" value="Dup_hybrid_motif"/>
</dbReference>
<proteinExistence type="predicted"/>
<dbReference type="RefSeq" id="WP_078196565.1">
    <property type="nucleotide sequence ID" value="NZ_CP017757.2"/>
</dbReference>
<dbReference type="Gene3D" id="1.10.530.10">
    <property type="match status" value="1"/>
</dbReference>
<evidence type="ECO:0000313" key="2">
    <source>
        <dbReference type="Proteomes" id="UP000189627"/>
    </source>
</evidence>
<dbReference type="AlphaFoldDB" id="A0A1U9UP13"/>
<gene>
    <name evidence="1" type="ORF">BJN34_10505</name>
</gene>
<evidence type="ECO:0000313" key="1">
    <source>
        <dbReference type="EMBL" id="AQV94319.1"/>
    </source>
</evidence>
<protein>
    <submittedName>
        <fullName evidence="1">Uncharacterized protein</fullName>
    </submittedName>
</protein>
<dbReference type="Proteomes" id="UP000189627">
    <property type="component" value="Chromosome 1"/>
</dbReference>
<reference evidence="2" key="1">
    <citation type="submission" date="2017-02" db="EMBL/GenBank/DDBJ databases">
        <title>Complete genome sequence of Cupriavidus necator strain NH9, a 3-chlorobenzoate degrader.</title>
        <authorList>
            <person name="Moriuchi R."/>
            <person name="Dohra H."/>
            <person name="Ogawa N."/>
        </authorList>
    </citation>
    <scope>NUCLEOTIDE SEQUENCE [LARGE SCALE GENOMIC DNA]</scope>
    <source>
        <strain evidence="2">NH9</strain>
    </source>
</reference>
<dbReference type="EMBL" id="CP017757">
    <property type="protein sequence ID" value="AQV94319.1"/>
    <property type="molecule type" value="Genomic_DNA"/>
</dbReference>